<dbReference type="AlphaFoldDB" id="A0AAN4VVG5"/>
<dbReference type="InterPro" id="IPR003594">
    <property type="entry name" value="HATPase_dom"/>
</dbReference>
<gene>
    <name evidence="8" type="ORF">PEDI_12480</name>
</gene>
<dbReference type="PANTHER" id="PTHR43711:SF31">
    <property type="entry name" value="HISTIDINE KINASE"/>
    <property type="match status" value="1"/>
</dbReference>
<comment type="catalytic activity">
    <reaction evidence="1">
        <text>ATP + protein L-histidine = ADP + protein N-phospho-L-histidine.</text>
        <dbReference type="EC" id="2.7.13.3"/>
    </reaction>
</comment>
<dbReference type="PRINTS" id="PR00344">
    <property type="entry name" value="BCTRLSENSOR"/>
</dbReference>
<dbReference type="RefSeq" id="WP_338236397.1">
    <property type="nucleotide sequence ID" value="NZ_BQKE01000001.1"/>
</dbReference>
<keyword evidence="3" id="KW-0808">Transferase</keyword>
<evidence type="ECO:0000313" key="9">
    <source>
        <dbReference type="Proteomes" id="UP001310022"/>
    </source>
</evidence>
<dbReference type="InterPro" id="IPR036097">
    <property type="entry name" value="HisK_dim/P_sf"/>
</dbReference>
<dbReference type="EC" id="2.7.13.3" evidence="2"/>
<dbReference type="PANTHER" id="PTHR43711">
    <property type="entry name" value="TWO-COMPONENT HISTIDINE KINASE"/>
    <property type="match status" value="1"/>
</dbReference>
<reference evidence="8 9" key="1">
    <citation type="submission" date="2021-12" db="EMBL/GenBank/DDBJ databases">
        <title>Genome sequencing of bacteria with rrn-lacking chromosome and rrn-plasmid.</title>
        <authorList>
            <person name="Anda M."/>
            <person name="Iwasaki W."/>
        </authorList>
    </citation>
    <scope>NUCLEOTIDE SEQUENCE [LARGE SCALE GENOMIC DNA]</scope>
    <source>
        <strain evidence="8 9">NBRC 15940</strain>
    </source>
</reference>
<feature type="domain" description="Histidine kinase" evidence="6">
    <location>
        <begin position="316"/>
        <end position="531"/>
    </location>
</feature>
<dbReference type="Proteomes" id="UP001310022">
    <property type="component" value="Unassembled WGS sequence"/>
</dbReference>
<evidence type="ECO:0000259" key="6">
    <source>
        <dbReference type="PROSITE" id="PS50109"/>
    </source>
</evidence>
<dbReference type="InterPro" id="IPR004358">
    <property type="entry name" value="Sig_transdc_His_kin-like_C"/>
</dbReference>
<dbReference type="PROSITE" id="PS50109">
    <property type="entry name" value="HIS_KIN"/>
    <property type="match status" value="1"/>
</dbReference>
<organism evidence="8 9">
    <name type="scientific">Persicobacter diffluens</name>
    <dbReference type="NCBI Taxonomy" id="981"/>
    <lineage>
        <taxon>Bacteria</taxon>
        <taxon>Pseudomonadati</taxon>
        <taxon>Bacteroidota</taxon>
        <taxon>Cytophagia</taxon>
        <taxon>Cytophagales</taxon>
        <taxon>Persicobacteraceae</taxon>
        <taxon>Persicobacter</taxon>
    </lineage>
</organism>
<dbReference type="SUPFAM" id="SSF47384">
    <property type="entry name" value="Homodimeric domain of signal transducing histidine kinase"/>
    <property type="match status" value="1"/>
</dbReference>
<name>A0AAN4VVG5_9BACT</name>
<evidence type="ECO:0000256" key="2">
    <source>
        <dbReference type="ARBA" id="ARBA00012438"/>
    </source>
</evidence>
<dbReference type="Gene3D" id="1.10.287.130">
    <property type="match status" value="1"/>
</dbReference>
<dbReference type="Pfam" id="PF02518">
    <property type="entry name" value="HATPase_c"/>
    <property type="match status" value="1"/>
</dbReference>
<dbReference type="Gene3D" id="3.30.565.10">
    <property type="entry name" value="Histidine kinase-like ATPase, C-terminal domain"/>
    <property type="match status" value="1"/>
</dbReference>
<dbReference type="Gene3D" id="3.30.450.20">
    <property type="entry name" value="PAS domain"/>
    <property type="match status" value="1"/>
</dbReference>
<dbReference type="EMBL" id="BQKE01000001">
    <property type="protein sequence ID" value="GJM60696.1"/>
    <property type="molecule type" value="Genomic_DNA"/>
</dbReference>
<dbReference type="SUPFAM" id="SSF55874">
    <property type="entry name" value="ATPase domain of HSP90 chaperone/DNA topoisomerase II/histidine kinase"/>
    <property type="match status" value="1"/>
</dbReference>
<proteinExistence type="predicted"/>
<dbReference type="InterPro" id="IPR005467">
    <property type="entry name" value="His_kinase_dom"/>
</dbReference>
<dbReference type="InterPro" id="IPR050736">
    <property type="entry name" value="Sensor_HK_Regulatory"/>
</dbReference>
<evidence type="ECO:0000256" key="1">
    <source>
        <dbReference type="ARBA" id="ARBA00000085"/>
    </source>
</evidence>
<keyword evidence="4" id="KW-0418">Kinase</keyword>
<dbReference type="PROSITE" id="PS50112">
    <property type="entry name" value="PAS"/>
    <property type="match status" value="1"/>
</dbReference>
<accession>A0AAN4VVG5</accession>
<evidence type="ECO:0000256" key="4">
    <source>
        <dbReference type="ARBA" id="ARBA00022777"/>
    </source>
</evidence>
<comment type="caution">
    <text evidence="8">The sequence shown here is derived from an EMBL/GenBank/DDBJ whole genome shotgun (WGS) entry which is preliminary data.</text>
</comment>
<keyword evidence="9" id="KW-1185">Reference proteome</keyword>
<dbReference type="InterPro" id="IPR036890">
    <property type="entry name" value="HATPase_C_sf"/>
</dbReference>
<evidence type="ECO:0000259" key="7">
    <source>
        <dbReference type="PROSITE" id="PS50112"/>
    </source>
</evidence>
<evidence type="ECO:0000256" key="5">
    <source>
        <dbReference type="ARBA" id="ARBA00023012"/>
    </source>
</evidence>
<dbReference type="InterPro" id="IPR000014">
    <property type="entry name" value="PAS"/>
</dbReference>
<evidence type="ECO:0000256" key="3">
    <source>
        <dbReference type="ARBA" id="ARBA00022679"/>
    </source>
</evidence>
<dbReference type="SMART" id="SM00387">
    <property type="entry name" value="HATPase_c"/>
    <property type="match status" value="1"/>
</dbReference>
<keyword evidence="5" id="KW-0902">Two-component regulatory system</keyword>
<sequence length="532" mass="62485">MPDTATINLYRLSALLKRLTSADFFQHISYMQAAMEEEYRYFMLWNLKTNFVSLGALPQEFPSSSAMSTADGLLDQFCESDRKWFTSELSQWNGFDYQFFQRTLRLEPSQDRVHPRYFVTRIHFIPEGEESWLVLDLKNREGEWQVKKQRANFFTHWEEGVAHFQDLYREMNLGSFLFFENREEIKYGSGLLDLIGLQEEIVGKSMLFSFIHPGDLELLQYQLNAMKTEVFSLILRLRHALLGYCWVNMWIRKEELAGEWLFFGFIQKADILEDINDGRRPEAGLEWSLKIARQELVQMKEKYTTKEFELDQLIYRIAHNLRAPVASQKGLINLLKRETQLTQISEYILMLEENSELLDHFIYQVMQYLNTTKDSRRFLQQVNLYQLVSDSLDKMKASFGEEVVHFCTHQGNFPLPTFFTNEAKLGVVLEHLMMNAFKFSQFKGRLKPIVVYTRMNQKGLWVMVEDQGVGIHKSELPHIFNMFHRGIQGKVSNGLGLFIVKNAIEDLGGRISVESKLNEGSKFRFFIPHYAL</sequence>
<dbReference type="GO" id="GO:0000155">
    <property type="term" value="F:phosphorelay sensor kinase activity"/>
    <property type="evidence" value="ECO:0007669"/>
    <property type="project" value="InterPro"/>
</dbReference>
<evidence type="ECO:0000313" key="8">
    <source>
        <dbReference type="EMBL" id="GJM60696.1"/>
    </source>
</evidence>
<feature type="domain" description="PAS" evidence="7">
    <location>
        <begin position="198"/>
        <end position="224"/>
    </location>
</feature>
<protein>
    <recommendedName>
        <fullName evidence="2">histidine kinase</fullName>
        <ecNumber evidence="2">2.7.13.3</ecNumber>
    </recommendedName>
</protein>